<dbReference type="PANTHER" id="PTHR30461:SF23">
    <property type="entry name" value="DNA RECOMBINASE-RELATED"/>
    <property type="match status" value="1"/>
</dbReference>
<dbReference type="InterPro" id="IPR025827">
    <property type="entry name" value="Zn_ribbon_recom_dom"/>
</dbReference>
<dbReference type="RefSeq" id="WP_274456621.1">
    <property type="nucleotide sequence ID" value="NZ_CP067097.1"/>
</dbReference>
<evidence type="ECO:0000259" key="2">
    <source>
        <dbReference type="PROSITE" id="PS51736"/>
    </source>
</evidence>
<evidence type="ECO:0000256" key="1">
    <source>
        <dbReference type="SAM" id="Coils"/>
    </source>
</evidence>
<comment type="caution">
    <text evidence="4">The sequence shown here is derived from an EMBL/GenBank/DDBJ whole genome shotgun (WGS) entry which is preliminary data.</text>
</comment>
<feature type="domain" description="Resolvase/invertase-type recombinase catalytic" evidence="2">
    <location>
        <begin position="14"/>
        <end position="173"/>
    </location>
</feature>
<evidence type="ECO:0000313" key="5">
    <source>
        <dbReference type="Proteomes" id="UP001232973"/>
    </source>
</evidence>
<dbReference type="Gene3D" id="3.40.50.1390">
    <property type="entry name" value="Resolvase, N-terminal catalytic domain"/>
    <property type="match status" value="1"/>
</dbReference>
<dbReference type="Proteomes" id="UP001232973">
    <property type="component" value="Unassembled WGS sequence"/>
</dbReference>
<dbReference type="Pfam" id="PF13408">
    <property type="entry name" value="Zn_ribbon_recom"/>
    <property type="match status" value="1"/>
</dbReference>
<dbReference type="EMBL" id="JAUSTP010000021">
    <property type="protein sequence ID" value="MDQ0190652.1"/>
    <property type="molecule type" value="Genomic_DNA"/>
</dbReference>
<dbReference type="PANTHER" id="PTHR30461">
    <property type="entry name" value="DNA-INVERTASE FROM LAMBDOID PROPHAGE"/>
    <property type="match status" value="1"/>
</dbReference>
<reference evidence="4 5" key="1">
    <citation type="submission" date="2023-07" db="EMBL/GenBank/DDBJ databases">
        <title>Genomic Encyclopedia of Type Strains, Phase IV (KMG-IV): sequencing the most valuable type-strain genomes for metagenomic binning, comparative biology and taxonomic classification.</title>
        <authorList>
            <person name="Goeker M."/>
        </authorList>
    </citation>
    <scope>NUCLEOTIDE SEQUENCE [LARGE SCALE GENOMIC DNA]</scope>
    <source>
        <strain evidence="4 5">DSM 4006</strain>
    </source>
</reference>
<sequence>MGFTSSDFPIRLQRVFMYLRKSREDREAELRAQQEGREDEIETLAKHRRTLLNLAHRYEHNIVRIYEEVVSGEYISERPEMISLLRSVESGEADAVWCMDLDRLGRGDMFDQGQIIRAFKDSGTLILTPEKVYDLSDEMDEEWTEFQTFMARRELKMITKRMQRGRVASVQDGKYIGTRPPFGYDVNKDLVLVPNADADTIRLIYDLYVNHYMGCNRIAARLNELELRTSTGKLWRGETVLQYLKNPVYAGWIVWKKVKADKRKGTFQQRPRNEWIVARGKHEPIISQELYDKATELRQRKSIPRVPKSSNIASPLTGLVICGKCGYHMIRRPYGRQLPHLMCANPHCDQKSSRLEYVERAVFRALEEWLEDYKVTVDEVMAELAPTTQEDTRFQEKLSYLDSEIEKANNQRDKLHDLLEQGVYNHETYLERNQKLMTRLEEFRRQKKALEDEIERFSRTNVARQQVIPEIQHVLDAYHYTDDVQKKNNLLKSVLEKVVYNKEKWQRGDQFELILYPLV</sequence>
<feature type="coiled-coil region" evidence="1">
    <location>
        <begin position="401"/>
        <end position="460"/>
    </location>
</feature>
<feature type="domain" description="Recombinase" evidence="3">
    <location>
        <begin position="181"/>
        <end position="304"/>
    </location>
</feature>
<dbReference type="InterPro" id="IPR006119">
    <property type="entry name" value="Resolv_N"/>
</dbReference>
<proteinExistence type="predicted"/>
<dbReference type="InterPro" id="IPR050639">
    <property type="entry name" value="SSR_resolvase"/>
</dbReference>
<gene>
    <name evidence="4" type="ORF">J2S03_002519</name>
</gene>
<dbReference type="Gene3D" id="3.90.1750.20">
    <property type="entry name" value="Putative Large Serine Recombinase, Chain B, Domain 2"/>
    <property type="match status" value="1"/>
</dbReference>
<evidence type="ECO:0000259" key="3">
    <source>
        <dbReference type="PROSITE" id="PS51737"/>
    </source>
</evidence>
<dbReference type="Pfam" id="PF07508">
    <property type="entry name" value="Recombinase"/>
    <property type="match status" value="1"/>
</dbReference>
<protein>
    <submittedName>
        <fullName evidence="4">DNA invertase Pin-like site-specific DNA recombinase</fullName>
    </submittedName>
</protein>
<dbReference type="Pfam" id="PF00239">
    <property type="entry name" value="Resolvase"/>
    <property type="match status" value="1"/>
</dbReference>
<dbReference type="InterPro" id="IPR011109">
    <property type="entry name" value="DNA_bind_recombinase_dom"/>
</dbReference>
<keyword evidence="5" id="KW-1185">Reference proteome</keyword>
<organism evidence="4 5">
    <name type="scientific">Alicyclobacillus cycloheptanicus</name>
    <dbReference type="NCBI Taxonomy" id="1457"/>
    <lineage>
        <taxon>Bacteria</taxon>
        <taxon>Bacillati</taxon>
        <taxon>Bacillota</taxon>
        <taxon>Bacilli</taxon>
        <taxon>Bacillales</taxon>
        <taxon>Alicyclobacillaceae</taxon>
        <taxon>Alicyclobacillus</taxon>
    </lineage>
</organism>
<keyword evidence="1" id="KW-0175">Coiled coil</keyword>
<evidence type="ECO:0000313" key="4">
    <source>
        <dbReference type="EMBL" id="MDQ0190652.1"/>
    </source>
</evidence>
<dbReference type="InterPro" id="IPR036162">
    <property type="entry name" value="Resolvase-like_N_sf"/>
</dbReference>
<dbReference type="SMART" id="SM00857">
    <property type="entry name" value="Resolvase"/>
    <property type="match status" value="1"/>
</dbReference>
<dbReference type="PROSITE" id="PS51737">
    <property type="entry name" value="RECOMBINASE_DNA_BIND"/>
    <property type="match status" value="1"/>
</dbReference>
<name>A0ABT9XKB0_9BACL</name>
<accession>A0ABT9XKB0</accession>
<dbReference type="CDD" id="cd00338">
    <property type="entry name" value="Ser_Recombinase"/>
    <property type="match status" value="1"/>
</dbReference>
<dbReference type="SUPFAM" id="SSF53041">
    <property type="entry name" value="Resolvase-like"/>
    <property type="match status" value="1"/>
</dbReference>
<dbReference type="InterPro" id="IPR038109">
    <property type="entry name" value="DNA_bind_recomb_sf"/>
</dbReference>
<dbReference type="PROSITE" id="PS51736">
    <property type="entry name" value="RECOMBINASES_3"/>
    <property type="match status" value="1"/>
</dbReference>